<dbReference type="Gene3D" id="3.90.550.10">
    <property type="entry name" value="Spore Coat Polysaccharide Biosynthesis Protein SpsA, Chain A"/>
    <property type="match status" value="1"/>
</dbReference>
<name>A0A9Q9UV90_MOOP1</name>
<dbReference type="SUPFAM" id="SSF53448">
    <property type="entry name" value="Nucleotide-diphospho-sugar transferases"/>
    <property type="match status" value="1"/>
</dbReference>
<proteinExistence type="predicted"/>
<dbReference type="EMBL" id="CP017708">
    <property type="protein sequence ID" value="WAN68586.1"/>
    <property type="molecule type" value="Genomic_DNA"/>
</dbReference>
<dbReference type="Proteomes" id="UP000176944">
    <property type="component" value="Chromosome"/>
</dbReference>
<reference evidence="1" key="1">
    <citation type="journal article" date="2017" name="Proc. Natl. Acad. Sci. U.S.A.">
        <title>Comparative genomics uncovers the prolific and distinctive metabolic potential of the cyanobacterial genus Moorea.</title>
        <authorList>
            <person name="Leao T."/>
            <person name="Castelao G."/>
            <person name="Korobeynikov A."/>
            <person name="Monroe E.A."/>
            <person name="Podell S."/>
            <person name="Glukhov E."/>
            <person name="Allen E.E."/>
            <person name="Gerwick W.H."/>
            <person name="Gerwick L."/>
        </authorList>
    </citation>
    <scope>NUCLEOTIDE SEQUENCE</scope>
    <source>
        <strain evidence="1">JHB</strain>
    </source>
</reference>
<accession>A0A9Q9UV90</accession>
<dbReference type="AlphaFoldDB" id="A0A9Q9UV90"/>
<organism evidence="1">
    <name type="scientific">Moorena producens (strain JHB)</name>
    <dbReference type="NCBI Taxonomy" id="1454205"/>
    <lineage>
        <taxon>Bacteria</taxon>
        <taxon>Bacillati</taxon>
        <taxon>Cyanobacteriota</taxon>
        <taxon>Cyanophyceae</taxon>
        <taxon>Coleofasciculales</taxon>
        <taxon>Coleofasciculaceae</taxon>
        <taxon>Moorena</taxon>
    </lineage>
</organism>
<evidence type="ECO:0008006" key="2">
    <source>
        <dbReference type="Google" id="ProtNLM"/>
    </source>
</evidence>
<sequence length="308" mass="35212">MIPNLAFITCIESGHLESQSLLLYESIRCYGGRFSQCPIYAFSPRVGHEISPETKKSLEKLSVEHIDLVLNDEFTHDPYANKILSNAYIENQQKHDFLVFIDSDTLFFREPTALELLDSYDVAVRPVSWKSICTSGSPDDPYDNYWHLLCKYCGVDYESIPLIETFIQGVLIKACYNSGLVAVRASKGIFSKWRDDFVTISRQGLEPKHASLKEQTTLSTAIWGITDRVQILAPVYNYPIRSINERQPLLQFNSSHPLIHIHYHSMFKAKNLPTNPLFQSNFELEAELKTWLLARLPLDSVPLPAKKL</sequence>
<gene>
    <name evidence="1" type="ORF">BJP36_40130</name>
</gene>
<dbReference type="InterPro" id="IPR029044">
    <property type="entry name" value="Nucleotide-diphossugar_trans"/>
</dbReference>
<reference evidence="1" key="2">
    <citation type="submission" date="2022-10" db="EMBL/GenBank/DDBJ databases">
        <authorList>
            <person name="Ngo T.-E."/>
        </authorList>
    </citation>
    <scope>NUCLEOTIDE SEQUENCE</scope>
    <source>
        <strain evidence="1">JHB</strain>
    </source>
</reference>
<protein>
    <recommendedName>
        <fullName evidence="2">Nucleotide-diphospho-sugar transferase domain-containing protein</fullName>
    </recommendedName>
</protein>
<evidence type="ECO:0000313" key="1">
    <source>
        <dbReference type="EMBL" id="WAN68586.1"/>
    </source>
</evidence>